<sequence length="109" mass="12822">MSNRYVLRDLNHDEKAFFTSVFQDLGKNAMDILETSILVKEGHKKIISLIKTEEANRLKLVEIKGGNMQRNFLKKCLKELKNLKKKMCQERKSFKHYKSRRGELSKGFC</sequence>
<accession>A0A1R3JHY0</accession>
<evidence type="ECO:0000313" key="2">
    <source>
        <dbReference type="Proteomes" id="UP000187203"/>
    </source>
</evidence>
<keyword evidence="2" id="KW-1185">Reference proteome</keyword>
<reference evidence="2" key="1">
    <citation type="submission" date="2013-09" db="EMBL/GenBank/DDBJ databases">
        <title>Corchorus olitorius genome sequencing.</title>
        <authorList>
            <person name="Alam M."/>
            <person name="Haque M.S."/>
            <person name="Islam M.S."/>
            <person name="Emdad E.M."/>
            <person name="Islam M.M."/>
            <person name="Ahmed B."/>
            <person name="Halim A."/>
            <person name="Hossen Q.M.M."/>
            <person name="Hossain M.Z."/>
            <person name="Ahmed R."/>
            <person name="Khan M.M."/>
            <person name="Islam R."/>
            <person name="Rashid M.M."/>
            <person name="Khan S.A."/>
            <person name="Rahman M.S."/>
            <person name="Alam M."/>
            <person name="Yahiya A.S."/>
            <person name="Khan M.S."/>
            <person name="Azam M.S."/>
            <person name="Haque T."/>
            <person name="Lashkar M.Z.H."/>
            <person name="Akhand A.I."/>
            <person name="Morshed G."/>
            <person name="Roy S."/>
            <person name="Uddin K.S."/>
            <person name="Rabeya T."/>
            <person name="Hossain A.S."/>
            <person name="Chowdhury A."/>
            <person name="Snigdha A.R."/>
            <person name="Mortoza M.S."/>
            <person name="Matin S.A."/>
            <person name="Hoque S.M.E."/>
            <person name="Islam M.K."/>
            <person name="Roy D.K."/>
            <person name="Haider R."/>
            <person name="Moosa M.M."/>
            <person name="Elias S.M."/>
            <person name="Hasan A.M."/>
            <person name="Jahan S."/>
            <person name="Shafiuddin M."/>
            <person name="Mahmood N."/>
            <person name="Shommy N.S."/>
        </authorList>
    </citation>
    <scope>NUCLEOTIDE SEQUENCE [LARGE SCALE GENOMIC DNA]</scope>
    <source>
        <strain evidence="2">cv. O-4</strain>
    </source>
</reference>
<protein>
    <submittedName>
        <fullName evidence="1">Uncharacterized protein</fullName>
    </submittedName>
</protein>
<dbReference type="AlphaFoldDB" id="A0A1R3JHY0"/>
<name>A0A1R3JHY0_9ROSI</name>
<dbReference type="Proteomes" id="UP000187203">
    <property type="component" value="Unassembled WGS sequence"/>
</dbReference>
<organism evidence="1 2">
    <name type="scientific">Corchorus olitorius</name>
    <dbReference type="NCBI Taxonomy" id="93759"/>
    <lineage>
        <taxon>Eukaryota</taxon>
        <taxon>Viridiplantae</taxon>
        <taxon>Streptophyta</taxon>
        <taxon>Embryophyta</taxon>
        <taxon>Tracheophyta</taxon>
        <taxon>Spermatophyta</taxon>
        <taxon>Magnoliopsida</taxon>
        <taxon>eudicotyledons</taxon>
        <taxon>Gunneridae</taxon>
        <taxon>Pentapetalae</taxon>
        <taxon>rosids</taxon>
        <taxon>malvids</taxon>
        <taxon>Malvales</taxon>
        <taxon>Malvaceae</taxon>
        <taxon>Grewioideae</taxon>
        <taxon>Apeibeae</taxon>
        <taxon>Corchorus</taxon>
    </lineage>
</organism>
<proteinExistence type="predicted"/>
<evidence type="ECO:0000313" key="1">
    <source>
        <dbReference type="EMBL" id="OMO94390.1"/>
    </source>
</evidence>
<comment type="caution">
    <text evidence="1">The sequence shown here is derived from an EMBL/GenBank/DDBJ whole genome shotgun (WGS) entry which is preliminary data.</text>
</comment>
<dbReference type="EMBL" id="AWUE01016064">
    <property type="protein sequence ID" value="OMO94390.1"/>
    <property type="molecule type" value="Genomic_DNA"/>
</dbReference>
<gene>
    <name evidence="1" type="ORF">COLO4_16360</name>
</gene>